<feature type="compositionally biased region" description="Basic and acidic residues" evidence="2">
    <location>
        <begin position="571"/>
        <end position="584"/>
    </location>
</feature>
<accession>A0A4P9ZTG6</accession>
<dbReference type="Pfam" id="PF05303">
    <property type="entry name" value="GSKIP_dom"/>
    <property type="match status" value="1"/>
</dbReference>
<sequence length="1102" mass="121883">MLELSVKIPGGKALNLVASPAETVGDIKQNVIESPESCMHSCFYLQFNGERLSEFAELNDIEGLVSGSQLVMVRDQYTDREVRAHVCRLRDLLIGPFKPSVYDFGIDAGATENAALPDPVTTEKPKHIFNGHNMEKLIPLQSFFPKNYHRDRQNPQCLAGITVSGWNPVPQFRKLQGDLLYLNVTTLEGPTYSITGAVSGFFVNQSTPAVFNPAPRTQLNHYQNHSLISLLTNLSPRFQTQFKLLQNFITSKPMLEVLPGTVPYVAYPWCVKAPEDAVTKEGSEQPHTFDASRASESYLNYGIEASDSLRDWNDELQTHRELPRSNLQERVLRDRLINKVQADFAEAAAKGAMAVVEGNVTPLNPLDTPETHMFIYNNIFFSKGLDGRGMFADIGGDAAAHVATGKDLEGVRLVNSIDLEGACTLGTVVVDYRGTRVVAQSIVPGIFRRQEDSSPAYGSVDSGVTVSADPQFHELAGSLAKYLHLAENTVVDAEGKSATLFGSIETKGITGADGRKYLLDLFRLNPTDIEFQEAESDTQSSLPDYPHHLTLLRPELVDLYWEHKSREFQRTQAEAKKKQEKPEGENATAETTTKTEGKEEPKAEKKEDTKEAAEETAGPEFELSFNPDVFCAVKHPETEAGIAEHQKQEGDVRALSQFLRNLIVPGLVADLISYEVSVIDSQSLSKLLHRRGVNLRYLGRIAQLMDQAGEQFRVTKVKSLIYQAMVTRALKHILRDLLADLPAVQTQACVAHVLNCLLGDHYNAAPKPELAGANPATPAFATLTPASLRSLIQSEIAARFRYELPASALEFDSANRIACLRDLCLAAGLQIAIRQYHFEPVLTSERPTTFLAQDILNLVPRVKDASARSLFAEQTFEAGRLSLAQGQRQLGVELLMESLALHEQTYGFLHPETGRCYAALAMIYHHLGEKEMAQDFQKKAIIISERTCGLDDPDTIHNYLNLGLYEHGLGNTNAALACLKHAMGYWQLLNGTGHPDLATVDNNVAVILQSLQDFPLSCRFFERAQQTHEKILGPDHTLTATSNHVLAKAYALCGDFKKALQIEKNAFRVFQTVLGDEDPKTKESNEWLQELTAGAVMTAKMA</sequence>
<dbReference type="InterPro" id="IPR033646">
    <property type="entry name" value="CLU-central"/>
</dbReference>
<dbReference type="Gene3D" id="3.30.2280.10">
    <property type="entry name" value="Hypothetical protein (hspc210)"/>
    <property type="match status" value="1"/>
</dbReference>
<reference evidence="6" key="1">
    <citation type="journal article" date="2018" name="Nat. Microbiol.">
        <title>Leveraging single-cell genomics to expand the fungal tree of life.</title>
        <authorList>
            <person name="Ahrendt S.R."/>
            <person name="Quandt C.A."/>
            <person name="Ciobanu D."/>
            <person name="Clum A."/>
            <person name="Salamov A."/>
            <person name="Andreopoulos B."/>
            <person name="Cheng J.F."/>
            <person name="Woyke T."/>
            <person name="Pelin A."/>
            <person name="Henrissat B."/>
            <person name="Reynolds N.K."/>
            <person name="Benny G.L."/>
            <person name="Smith M.E."/>
            <person name="James T.Y."/>
            <person name="Grigoriev I.V."/>
        </authorList>
    </citation>
    <scope>NUCLEOTIDE SEQUENCE [LARGE SCALE GENOMIC DNA]</scope>
    <source>
        <strain evidence="6">RSA 468</strain>
    </source>
</reference>
<dbReference type="GO" id="GO:0005737">
    <property type="term" value="C:cytoplasm"/>
    <property type="evidence" value="ECO:0007669"/>
    <property type="project" value="TreeGrafter"/>
</dbReference>
<dbReference type="InterPro" id="IPR011990">
    <property type="entry name" value="TPR-like_helical_dom_sf"/>
</dbReference>
<evidence type="ECO:0000313" key="5">
    <source>
        <dbReference type="EMBL" id="RKP36765.1"/>
    </source>
</evidence>
<feature type="domain" description="Clu" evidence="4">
    <location>
        <begin position="290"/>
        <end position="532"/>
    </location>
</feature>
<gene>
    <name evidence="5" type="ORF">BJ085DRAFT_4725</name>
</gene>
<dbReference type="STRING" id="215637.A0A4P9ZTG6"/>
<dbReference type="InterPro" id="IPR000626">
    <property type="entry name" value="Ubiquitin-like_dom"/>
</dbReference>
<dbReference type="InterPro" id="IPR025697">
    <property type="entry name" value="CLU_dom"/>
</dbReference>
<dbReference type="InterPro" id="IPR023231">
    <property type="entry name" value="GSKIP_dom_sf"/>
</dbReference>
<dbReference type="PROSITE" id="PS51823">
    <property type="entry name" value="CLU"/>
    <property type="match status" value="1"/>
</dbReference>
<protein>
    <submittedName>
        <fullName evidence="5">Clustered mitochondria-domain-containing protein</fullName>
    </submittedName>
</protein>
<proteinExistence type="predicted"/>
<evidence type="ECO:0000259" key="4">
    <source>
        <dbReference type="PROSITE" id="PS51823"/>
    </source>
</evidence>
<dbReference type="Pfam" id="PF12807">
    <property type="entry name" value="eIF3_p135"/>
    <property type="match status" value="1"/>
</dbReference>
<evidence type="ECO:0000313" key="6">
    <source>
        <dbReference type="Proteomes" id="UP000268162"/>
    </source>
</evidence>
<keyword evidence="1" id="KW-0963">Cytoplasm</keyword>
<dbReference type="PANTHER" id="PTHR12601:SF6">
    <property type="entry name" value="CLUSTERED MITOCHONDRIA PROTEIN HOMOLOG"/>
    <property type="match status" value="1"/>
</dbReference>
<dbReference type="Proteomes" id="UP000268162">
    <property type="component" value="Unassembled WGS sequence"/>
</dbReference>
<keyword evidence="6" id="KW-1185">Reference proteome</keyword>
<dbReference type="Pfam" id="PF13424">
    <property type="entry name" value="TPR_12"/>
    <property type="match status" value="2"/>
</dbReference>
<dbReference type="GO" id="GO:0048312">
    <property type="term" value="P:intracellular distribution of mitochondria"/>
    <property type="evidence" value="ECO:0007669"/>
    <property type="project" value="TreeGrafter"/>
</dbReference>
<feature type="domain" description="Ubiquitin-like" evidence="3">
    <location>
        <begin position="2"/>
        <end position="60"/>
    </location>
</feature>
<dbReference type="CDD" id="cd17039">
    <property type="entry name" value="Ubl_ubiquitin_like"/>
    <property type="match status" value="1"/>
</dbReference>
<dbReference type="FunFam" id="3.30.2280.10:FF:000002">
    <property type="entry name" value="Clustered mitochondria protein homolog"/>
    <property type="match status" value="1"/>
</dbReference>
<dbReference type="Pfam" id="PF15044">
    <property type="entry name" value="CLU_N"/>
    <property type="match status" value="1"/>
</dbReference>
<evidence type="ECO:0000256" key="2">
    <source>
        <dbReference type="SAM" id="MobiDB-lite"/>
    </source>
</evidence>
<organism evidence="5 6">
    <name type="scientific">Dimargaris cristalligena</name>
    <dbReference type="NCBI Taxonomy" id="215637"/>
    <lineage>
        <taxon>Eukaryota</taxon>
        <taxon>Fungi</taxon>
        <taxon>Fungi incertae sedis</taxon>
        <taxon>Zoopagomycota</taxon>
        <taxon>Kickxellomycotina</taxon>
        <taxon>Dimargaritomycetes</taxon>
        <taxon>Dimargaritales</taxon>
        <taxon>Dimargaritaceae</taxon>
        <taxon>Dimargaris</taxon>
    </lineage>
</organism>
<dbReference type="SUPFAM" id="SSF103107">
    <property type="entry name" value="Hypothetical protein c14orf129, hspc210"/>
    <property type="match status" value="1"/>
</dbReference>
<feature type="compositionally biased region" description="Basic and acidic residues" evidence="2">
    <location>
        <begin position="593"/>
        <end position="613"/>
    </location>
</feature>
<dbReference type="InterPro" id="IPR028275">
    <property type="entry name" value="CLU_N"/>
</dbReference>
<feature type="region of interest" description="Disordered" evidence="2">
    <location>
        <begin position="571"/>
        <end position="618"/>
    </location>
</feature>
<dbReference type="InterPro" id="IPR007967">
    <property type="entry name" value="GSKIP_dom"/>
</dbReference>
<dbReference type="SUPFAM" id="SSF48452">
    <property type="entry name" value="TPR-like"/>
    <property type="match status" value="2"/>
</dbReference>
<name>A0A4P9ZTG6_9FUNG</name>
<dbReference type="GO" id="GO:0003729">
    <property type="term" value="F:mRNA binding"/>
    <property type="evidence" value="ECO:0007669"/>
    <property type="project" value="TreeGrafter"/>
</dbReference>
<dbReference type="PROSITE" id="PS50053">
    <property type="entry name" value="UBIQUITIN_2"/>
    <property type="match status" value="1"/>
</dbReference>
<evidence type="ECO:0000259" key="3">
    <source>
        <dbReference type="PROSITE" id="PS50053"/>
    </source>
</evidence>
<dbReference type="CDD" id="cd15466">
    <property type="entry name" value="CLU-central"/>
    <property type="match status" value="1"/>
</dbReference>
<feature type="non-terminal residue" evidence="5">
    <location>
        <position position="1102"/>
    </location>
</feature>
<dbReference type="Pfam" id="PF13236">
    <property type="entry name" value="CLU"/>
    <property type="match status" value="1"/>
</dbReference>
<dbReference type="Gene3D" id="1.25.40.10">
    <property type="entry name" value="Tetratricopeptide repeat domain"/>
    <property type="match status" value="1"/>
</dbReference>
<dbReference type="PANTHER" id="PTHR12601">
    <property type="entry name" value="EUKARYOTIC TRANSLATION INITIATION FACTOR 3 SUBUNIT EIF-3"/>
    <property type="match status" value="1"/>
</dbReference>
<dbReference type="EMBL" id="ML002599">
    <property type="protein sequence ID" value="RKP36765.1"/>
    <property type="molecule type" value="Genomic_DNA"/>
</dbReference>
<dbReference type="AlphaFoldDB" id="A0A4P9ZTG6"/>
<dbReference type="InterPro" id="IPR027523">
    <property type="entry name" value="CLU_prot"/>
</dbReference>
<evidence type="ECO:0000256" key="1">
    <source>
        <dbReference type="ARBA" id="ARBA00022490"/>
    </source>
</evidence>